<evidence type="ECO:0000256" key="8">
    <source>
        <dbReference type="ARBA" id="ARBA00047469"/>
    </source>
</evidence>
<dbReference type="InterPro" id="IPR002300">
    <property type="entry name" value="aa-tRNA-synth_Ia"/>
</dbReference>
<dbReference type="InterPro" id="IPR015413">
    <property type="entry name" value="Methionyl/Leucyl_tRNA_Synth"/>
</dbReference>
<dbReference type="FunFam" id="3.40.50.620:FF:000003">
    <property type="entry name" value="Leucine--tRNA ligase"/>
    <property type="match status" value="1"/>
</dbReference>
<evidence type="ECO:0000313" key="16">
    <source>
        <dbReference type="Proteomes" id="UP000178197"/>
    </source>
</evidence>
<dbReference type="InterPro" id="IPR009080">
    <property type="entry name" value="tRNAsynth_Ia_anticodon-bd"/>
</dbReference>
<evidence type="ECO:0000259" key="13">
    <source>
        <dbReference type="Pfam" id="PF09334"/>
    </source>
</evidence>
<dbReference type="PANTHER" id="PTHR43740">
    <property type="entry name" value="LEUCYL-TRNA SYNTHETASE"/>
    <property type="match status" value="1"/>
</dbReference>
<dbReference type="EMBL" id="MGJT01000026">
    <property type="protein sequence ID" value="OGN11895.1"/>
    <property type="molecule type" value="Genomic_DNA"/>
</dbReference>
<keyword evidence="6 9" id="KW-0648">Protein biosynthesis</keyword>
<protein>
    <recommendedName>
        <fullName evidence="9">Leucine--tRNA ligase</fullName>
        <ecNumber evidence="9">6.1.1.4</ecNumber>
    </recommendedName>
    <alternativeName>
        <fullName evidence="9">Leucyl-tRNA synthetase</fullName>
        <shortName evidence="9">LeuRS</shortName>
    </alternativeName>
</protein>
<dbReference type="EC" id="6.1.1.4" evidence="9"/>
<evidence type="ECO:0000256" key="3">
    <source>
        <dbReference type="ARBA" id="ARBA00022598"/>
    </source>
</evidence>
<feature type="domain" description="Aminoacyl-tRNA synthetase class Ia" evidence="11">
    <location>
        <begin position="387"/>
        <end position="589"/>
    </location>
</feature>
<dbReference type="InterPro" id="IPR014729">
    <property type="entry name" value="Rossmann-like_a/b/a_fold"/>
</dbReference>
<comment type="similarity">
    <text evidence="1 9 10">Belongs to the class-I aminoacyl-tRNA synthetase family.</text>
</comment>
<accession>A0A1F8FFA9</accession>
<feature type="short sequence motif" description="'KMSKS' region" evidence="9">
    <location>
        <begin position="551"/>
        <end position="555"/>
    </location>
</feature>
<proteinExistence type="inferred from homology"/>
<dbReference type="FunFam" id="3.40.50.620:FF:000056">
    <property type="entry name" value="Leucine--tRNA ligase"/>
    <property type="match status" value="1"/>
</dbReference>
<keyword evidence="5 9" id="KW-0067">ATP-binding</keyword>
<evidence type="ECO:0000256" key="4">
    <source>
        <dbReference type="ARBA" id="ARBA00022741"/>
    </source>
</evidence>
<dbReference type="Pfam" id="PF13603">
    <property type="entry name" value="tRNA-synt_1_2"/>
    <property type="match status" value="1"/>
</dbReference>
<name>A0A1F8FFA9_9BACT</name>
<dbReference type="InterPro" id="IPR025709">
    <property type="entry name" value="Leu_tRNA-synth_edit"/>
</dbReference>
<evidence type="ECO:0000256" key="6">
    <source>
        <dbReference type="ARBA" id="ARBA00022917"/>
    </source>
</evidence>
<dbReference type="Gene3D" id="3.10.20.590">
    <property type="match status" value="1"/>
</dbReference>
<gene>
    <name evidence="9" type="primary">leuS</name>
    <name evidence="15" type="ORF">A3C71_00135</name>
</gene>
<comment type="catalytic activity">
    <reaction evidence="8 9">
        <text>tRNA(Leu) + L-leucine + ATP = L-leucyl-tRNA(Leu) + AMP + diphosphate</text>
        <dbReference type="Rhea" id="RHEA:11688"/>
        <dbReference type="Rhea" id="RHEA-COMP:9613"/>
        <dbReference type="Rhea" id="RHEA-COMP:9622"/>
        <dbReference type="ChEBI" id="CHEBI:30616"/>
        <dbReference type="ChEBI" id="CHEBI:33019"/>
        <dbReference type="ChEBI" id="CHEBI:57427"/>
        <dbReference type="ChEBI" id="CHEBI:78442"/>
        <dbReference type="ChEBI" id="CHEBI:78494"/>
        <dbReference type="ChEBI" id="CHEBI:456215"/>
        <dbReference type="EC" id="6.1.1.4"/>
    </reaction>
</comment>
<keyword evidence="3 9" id="KW-0436">Ligase</keyword>
<keyword evidence="2 9" id="KW-0963">Cytoplasm</keyword>
<dbReference type="GO" id="GO:0002161">
    <property type="term" value="F:aminoacyl-tRNA deacylase activity"/>
    <property type="evidence" value="ECO:0007669"/>
    <property type="project" value="InterPro"/>
</dbReference>
<evidence type="ECO:0000259" key="14">
    <source>
        <dbReference type="Pfam" id="PF13603"/>
    </source>
</evidence>
<comment type="caution">
    <text evidence="15">The sequence shown here is derived from an EMBL/GenBank/DDBJ whole genome shotgun (WGS) entry which is preliminary data.</text>
</comment>
<evidence type="ECO:0000256" key="10">
    <source>
        <dbReference type="RuleBase" id="RU363039"/>
    </source>
</evidence>
<feature type="binding site" evidence="9">
    <location>
        <position position="554"/>
    </location>
    <ligand>
        <name>ATP</name>
        <dbReference type="ChEBI" id="CHEBI:30616"/>
    </ligand>
</feature>
<keyword evidence="7 9" id="KW-0030">Aminoacyl-tRNA synthetase</keyword>
<evidence type="ECO:0000256" key="7">
    <source>
        <dbReference type="ARBA" id="ARBA00023146"/>
    </source>
</evidence>
<evidence type="ECO:0000256" key="2">
    <source>
        <dbReference type="ARBA" id="ARBA00022490"/>
    </source>
</evidence>
<dbReference type="CDD" id="cd00812">
    <property type="entry name" value="LeuRS_core"/>
    <property type="match status" value="1"/>
</dbReference>
<evidence type="ECO:0000313" key="15">
    <source>
        <dbReference type="EMBL" id="OGN11895.1"/>
    </source>
</evidence>
<dbReference type="SUPFAM" id="SSF52374">
    <property type="entry name" value="Nucleotidylyl transferase"/>
    <property type="match status" value="1"/>
</dbReference>
<feature type="short sequence motif" description="'HIGH' region" evidence="9">
    <location>
        <begin position="41"/>
        <end position="51"/>
    </location>
</feature>
<dbReference type="Pfam" id="PF09334">
    <property type="entry name" value="tRNA-synt_1g"/>
    <property type="match status" value="1"/>
</dbReference>
<dbReference type="HAMAP" id="MF_00049_B">
    <property type="entry name" value="Leu_tRNA_synth_B"/>
    <property type="match status" value="1"/>
</dbReference>
<dbReference type="GO" id="GO:0005524">
    <property type="term" value="F:ATP binding"/>
    <property type="evidence" value="ECO:0007669"/>
    <property type="project" value="UniProtKB-UniRule"/>
</dbReference>
<evidence type="ECO:0000259" key="12">
    <source>
        <dbReference type="Pfam" id="PF08264"/>
    </source>
</evidence>
<dbReference type="PRINTS" id="PR00985">
    <property type="entry name" value="TRNASYNTHLEU"/>
</dbReference>
<feature type="domain" description="Leucyl-tRNA synthetase editing" evidence="14">
    <location>
        <begin position="220"/>
        <end position="360"/>
    </location>
</feature>
<dbReference type="Gene3D" id="1.10.730.10">
    <property type="entry name" value="Isoleucyl-tRNA Synthetase, Domain 1"/>
    <property type="match status" value="2"/>
</dbReference>
<dbReference type="GO" id="GO:0006429">
    <property type="term" value="P:leucyl-tRNA aminoacylation"/>
    <property type="evidence" value="ECO:0007669"/>
    <property type="project" value="UniProtKB-UniRule"/>
</dbReference>
<keyword evidence="4 9" id="KW-0547">Nucleotide-binding</keyword>
<reference evidence="15 16" key="1">
    <citation type="journal article" date="2016" name="Nat. Commun.">
        <title>Thousands of microbial genomes shed light on interconnected biogeochemical processes in an aquifer system.</title>
        <authorList>
            <person name="Anantharaman K."/>
            <person name="Brown C.T."/>
            <person name="Hug L.A."/>
            <person name="Sharon I."/>
            <person name="Castelle C.J."/>
            <person name="Probst A.J."/>
            <person name="Thomas B.C."/>
            <person name="Singh A."/>
            <person name="Wilkins M.J."/>
            <person name="Karaoz U."/>
            <person name="Brodie E.L."/>
            <person name="Williams K.H."/>
            <person name="Hubbard S.S."/>
            <person name="Banfield J.F."/>
        </authorList>
    </citation>
    <scope>NUCLEOTIDE SEQUENCE [LARGE SCALE GENOMIC DNA]</scope>
</reference>
<dbReference type="PANTHER" id="PTHR43740:SF2">
    <property type="entry name" value="LEUCINE--TRNA LIGASE, MITOCHONDRIAL"/>
    <property type="match status" value="1"/>
</dbReference>
<dbReference type="Proteomes" id="UP000178197">
    <property type="component" value="Unassembled WGS sequence"/>
</dbReference>
<evidence type="ECO:0000256" key="1">
    <source>
        <dbReference type="ARBA" id="ARBA00005594"/>
    </source>
</evidence>
<dbReference type="InterPro" id="IPR013155">
    <property type="entry name" value="M/V/L/I-tRNA-synth_anticd-bd"/>
</dbReference>
<organism evidence="15 16">
    <name type="scientific">Candidatus Yanofskybacteria bacterium RIFCSPHIGHO2_02_FULL_43_15c</name>
    <dbReference type="NCBI Taxonomy" id="1802679"/>
    <lineage>
        <taxon>Bacteria</taxon>
        <taxon>Candidatus Yanofskyibacteriota</taxon>
    </lineage>
</organism>
<dbReference type="Gene3D" id="3.40.50.620">
    <property type="entry name" value="HUPs"/>
    <property type="match status" value="2"/>
</dbReference>
<dbReference type="Pfam" id="PF08264">
    <property type="entry name" value="Anticodon_1"/>
    <property type="match status" value="1"/>
</dbReference>
<dbReference type="CDD" id="cd07958">
    <property type="entry name" value="Anticodon_Ia_Leu_BEm"/>
    <property type="match status" value="1"/>
</dbReference>
<sequence length="772" mass="88864">MKYNPSKIEKKWQKYWEAKKLNVIKDNADGRKNFMLLAEFPYTSGNLHMGHWFTYSIADIYARYLGMNDHNVMYPIGFDAFGLPAENAAIKSGNTPNAWTEQNIKNMTKQLKSIGATFDWSQVIDTSNPDYYKWTQWIFLKLYEKGLVYRGETAVNWCPKDKTVLANEQVVNGCCERCDTPVEQRKLTQWMFKITNFADALADDLKDLDWPEDIKAAQVNWIGRSEGSLIKFKIKSLGPKIEDIEVFTTRPDTIYGATFVVISPELAQKWIDAGWKASDEVNKYVTKSLPKRELERQETKDKTGVDTDIKVSNPANNKGIPVWVADYVLGGYGTGAIMAVPAHDERDLEFAKKFNLEISDAPLEDSHKVIKLLEEKNLGQKETNYRLRDWVLSRQRYWGAPIPMVNCEKCGYQPVSEEDLPVKLPKLDDFLPVEGGKSPLARAEKWTKVKCPNCTGPAERETDTMDTFVDSSWYFIRYTDPTNKKEFAHKTNISEWLPVPLYIGGREHNTMHLLYARFITKALNRLGLVDFSEPFFSRRNHGVIMGPDGKRMSKSRGNVVDPDKEVAKYGADTVRMNFAFLGPFEQDYAWNSNNISGISRFLNRVWNFVGDFEEPKKTDEEAERIINKHTKEIGDNIKELKFNTGISGLMKLLNATEDKWLTAKQYGVFIKLLAPFAPHLAEEIWMEVLGHKESIHLEKWPEYDEKYLQEEMVDLVVQINGKTRDVLKVKRDMEEEKVKAVALASEKIKRHLEGKLVKKNIFISNRLINFIV</sequence>
<dbReference type="FunFam" id="1.10.730.10:FF:000002">
    <property type="entry name" value="Leucine--tRNA ligase"/>
    <property type="match status" value="1"/>
</dbReference>
<dbReference type="SUPFAM" id="SSF47323">
    <property type="entry name" value="Anticodon-binding domain of a subclass of class I aminoacyl-tRNA synthetases"/>
    <property type="match status" value="1"/>
</dbReference>
<dbReference type="GO" id="GO:0005829">
    <property type="term" value="C:cytosol"/>
    <property type="evidence" value="ECO:0007669"/>
    <property type="project" value="TreeGrafter"/>
</dbReference>
<dbReference type="InterPro" id="IPR009008">
    <property type="entry name" value="Val/Leu/Ile-tRNA-synth_edit"/>
</dbReference>
<evidence type="ECO:0000259" key="11">
    <source>
        <dbReference type="Pfam" id="PF00133"/>
    </source>
</evidence>
<evidence type="ECO:0000256" key="5">
    <source>
        <dbReference type="ARBA" id="ARBA00022840"/>
    </source>
</evidence>
<feature type="domain" description="Methionyl/Leucyl tRNA synthetase" evidence="13">
    <location>
        <begin position="39"/>
        <end position="180"/>
    </location>
</feature>
<dbReference type="SUPFAM" id="SSF50677">
    <property type="entry name" value="ValRS/IleRS/LeuRS editing domain"/>
    <property type="match status" value="1"/>
</dbReference>
<feature type="domain" description="Methionyl/Valyl/Leucyl/Isoleucyl-tRNA synthetase anticodon-binding" evidence="12">
    <location>
        <begin position="621"/>
        <end position="737"/>
    </location>
</feature>
<dbReference type="Pfam" id="PF00133">
    <property type="entry name" value="tRNA-synt_1"/>
    <property type="match status" value="1"/>
</dbReference>
<dbReference type="AlphaFoldDB" id="A0A1F8FFA9"/>
<evidence type="ECO:0000256" key="9">
    <source>
        <dbReference type="HAMAP-Rule" id="MF_00049"/>
    </source>
</evidence>
<dbReference type="GO" id="GO:0004823">
    <property type="term" value="F:leucine-tRNA ligase activity"/>
    <property type="evidence" value="ECO:0007669"/>
    <property type="project" value="UniProtKB-UniRule"/>
</dbReference>
<comment type="subcellular location">
    <subcellularLocation>
        <location evidence="9">Cytoplasm</location>
    </subcellularLocation>
</comment>
<dbReference type="InterPro" id="IPR002302">
    <property type="entry name" value="Leu-tRNA-ligase"/>
</dbReference>